<comment type="caution">
    <text evidence="1">The sequence shown here is derived from an EMBL/GenBank/DDBJ whole genome shotgun (WGS) entry which is preliminary data.</text>
</comment>
<organism evidence="1 2">
    <name type="scientific">Rheinheimera baltica</name>
    <dbReference type="NCBI Taxonomy" id="67576"/>
    <lineage>
        <taxon>Bacteria</taxon>
        <taxon>Pseudomonadati</taxon>
        <taxon>Pseudomonadota</taxon>
        <taxon>Gammaproteobacteria</taxon>
        <taxon>Chromatiales</taxon>
        <taxon>Chromatiaceae</taxon>
        <taxon>Rheinheimera</taxon>
    </lineage>
</organism>
<gene>
    <name evidence="1" type="ORF">ORJ04_21810</name>
</gene>
<name>A0ABT9I5C7_9GAMM</name>
<keyword evidence="2" id="KW-1185">Reference proteome</keyword>
<accession>A0ABT9I5C7</accession>
<evidence type="ECO:0000313" key="1">
    <source>
        <dbReference type="EMBL" id="MDP5138587.1"/>
    </source>
</evidence>
<protein>
    <submittedName>
        <fullName evidence="1">Uncharacterized protein</fullName>
    </submittedName>
</protein>
<proteinExistence type="predicted"/>
<dbReference type="RefSeq" id="WP_305977704.1">
    <property type="nucleotide sequence ID" value="NZ_JAPJDZ010000209.1"/>
</dbReference>
<dbReference type="Proteomes" id="UP001231109">
    <property type="component" value="Unassembled WGS sequence"/>
</dbReference>
<evidence type="ECO:0000313" key="2">
    <source>
        <dbReference type="Proteomes" id="UP001231109"/>
    </source>
</evidence>
<dbReference type="EMBL" id="JAPJDZ010000209">
    <property type="protein sequence ID" value="MDP5138587.1"/>
    <property type="molecule type" value="Genomic_DNA"/>
</dbReference>
<reference evidence="1 2" key="1">
    <citation type="submission" date="2022-11" db="EMBL/GenBank/DDBJ databases">
        <title>Viruses from the air-sea interface of a natural surface slick.</title>
        <authorList>
            <person name="Rahlff J."/>
            <person name="Holmfeldt K."/>
        </authorList>
    </citation>
    <scope>NUCLEOTIDE SEQUENCE [LARGE SCALE GENOMIC DNA]</scope>
    <source>
        <strain evidence="1 2">SMS4</strain>
    </source>
</reference>
<sequence>MEEMQFKIDGPLLKTGVPIPIAVAALDSFQGIVDKTYLVTTNTQRITSREREKFFLRATEFKQGSLLTYFEIALQGVQLGLPLVSSLGPNNIWELTKDTFSFLKTVCGAVQQGKEPIYKFTNEADGILNVQIGDQNHHYYAPVYQIGQMALPQYQQLAGLIGPKKLNEISAGPKYAEKSDIYLGPNDRDLFKVPTTIRREAIDLQCEVFDFNKYKNAGKLAVKVAGQPVPVGEYNFTIMGNQDIVDYIYSMLKPQVVIICFMEVGISPFGGEEVHKLHVTSVGS</sequence>